<dbReference type="SMART" id="SM00220">
    <property type="entry name" value="S_TKc"/>
    <property type="match status" value="1"/>
</dbReference>
<dbReference type="EMBL" id="VRMG01000010">
    <property type="protein sequence ID" value="TXN28958.1"/>
    <property type="molecule type" value="Genomic_DNA"/>
</dbReference>
<evidence type="ECO:0000256" key="4">
    <source>
        <dbReference type="ARBA" id="ARBA00022741"/>
    </source>
</evidence>
<dbReference type="InterPro" id="IPR029016">
    <property type="entry name" value="GAF-like_dom_sf"/>
</dbReference>
<keyword evidence="3" id="KW-0808">Transferase</keyword>
<organism evidence="9 10">
    <name type="scientific">Lacisediminihabitans profunda</name>
    <dbReference type="NCBI Taxonomy" id="2594790"/>
    <lineage>
        <taxon>Bacteria</taxon>
        <taxon>Bacillati</taxon>
        <taxon>Actinomycetota</taxon>
        <taxon>Actinomycetes</taxon>
        <taxon>Micrococcales</taxon>
        <taxon>Microbacteriaceae</taxon>
        <taxon>Lacisediminihabitans</taxon>
    </lineage>
</organism>
<dbReference type="InterPro" id="IPR011009">
    <property type="entry name" value="Kinase-like_dom_sf"/>
</dbReference>
<dbReference type="InterPro" id="IPR017441">
    <property type="entry name" value="Protein_kinase_ATP_BS"/>
</dbReference>
<evidence type="ECO:0000256" key="2">
    <source>
        <dbReference type="ARBA" id="ARBA00012513"/>
    </source>
</evidence>
<dbReference type="InterPro" id="IPR050660">
    <property type="entry name" value="NEK_Ser/Thr_kinase"/>
</dbReference>
<evidence type="ECO:0000259" key="8">
    <source>
        <dbReference type="PROSITE" id="PS50011"/>
    </source>
</evidence>
<dbReference type="Gene3D" id="3.30.200.20">
    <property type="entry name" value="Phosphorylase Kinase, domain 1"/>
    <property type="match status" value="1"/>
</dbReference>
<evidence type="ECO:0000256" key="1">
    <source>
        <dbReference type="ARBA" id="ARBA00010886"/>
    </source>
</evidence>
<dbReference type="SUPFAM" id="SSF55781">
    <property type="entry name" value="GAF domain-like"/>
    <property type="match status" value="1"/>
</dbReference>
<feature type="binding site" evidence="7">
    <location>
        <position position="117"/>
    </location>
    <ligand>
        <name>ATP</name>
        <dbReference type="ChEBI" id="CHEBI:30616"/>
    </ligand>
</feature>
<dbReference type="SMART" id="SM00065">
    <property type="entry name" value="GAF"/>
    <property type="match status" value="1"/>
</dbReference>
<evidence type="ECO:0000256" key="6">
    <source>
        <dbReference type="ARBA" id="ARBA00022840"/>
    </source>
</evidence>
<dbReference type="GO" id="GO:0004674">
    <property type="term" value="F:protein serine/threonine kinase activity"/>
    <property type="evidence" value="ECO:0007669"/>
    <property type="project" value="UniProtKB-EC"/>
</dbReference>
<keyword evidence="10" id="KW-1185">Reference proteome</keyword>
<dbReference type="PANTHER" id="PTHR43671">
    <property type="entry name" value="SERINE/THREONINE-PROTEIN KINASE NEK"/>
    <property type="match status" value="1"/>
</dbReference>
<comment type="similarity">
    <text evidence="1">Belongs to the protein kinase superfamily. NEK Ser/Thr protein kinase family. NIMA subfamily.</text>
</comment>
<dbReference type="AlphaFoldDB" id="A0A5C8UKY6"/>
<dbReference type="Proteomes" id="UP000321379">
    <property type="component" value="Unassembled WGS sequence"/>
</dbReference>
<sequence length="540" mass="59235">MGFEVVLLRNRLFCGHVHSKTRRALAVQQGQAVLTCGLYSRRCPLSTVEPESGVAASVTRQLNARAGSADREAADVDAPEPRLLRGRYRVSELLGRGGGGSVYRAHDEFLARDVAVKIFPASTDESETRRQEAEVNVLASLNHHGLVTLLDAAIDRDEFDSPRIYFVMALVEGEDLRQRISREPLTPREVAHIGYDLAEGLQYIHHLGVVHRDIKPANIMMVDYQNDSTRPRAKLTDFGIALRTDDERSTSTGLTAGTAAYLSPEQVRQTPVGPPSDVYSLGLVLLECFTREIAFPGDPVPSAVARVLGEPHLPEDLPEDWRILLAAMTAQNPDDRPDANDLVLALSQAMISETGRHRHDLPLIPANEPQRLEAIRRYDLVNAPQNGSFDRITAIAARVFSVPIAIVSVVDHDRIWFSSHHGLEIEEVGRDAGLCASAILQDEPWVVEDARIDPRALANPLVAGEFGLQFYAGVPLRTHDGFQLGTLCVLDVSPRRATAAELATLTDLAALVMNELELRLAVRDIERVSATPTAEMSVIA</sequence>
<dbReference type="InterPro" id="IPR008271">
    <property type="entry name" value="Ser/Thr_kinase_AS"/>
</dbReference>
<dbReference type="Pfam" id="PF01590">
    <property type="entry name" value="GAF"/>
    <property type="match status" value="1"/>
</dbReference>
<dbReference type="EC" id="2.7.11.1" evidence="2"/>
<keyword evidence="6 7" id="KW-0067">ATP-binding</keyword>
<dbReference type="CDD" id="cd14014">
    <property type="entry name" value="STKc_PknB_like"/>
    <property type="match status" value="1"/>
</dbReference>
<dbReference type="PROSITE" id="PS00107">
    <property type="entry name" value="PROTEIN_KINASE_ATP"/>
    <property type="match status" value="1"/>
</dbReference>
<dbReference type="GO" id="GO:0005524">
    <property type="term" value="F:ATP binding"/>
    <property type="evidence" value="ECO:0007669"/>
    <property type="project" value="UniProtKB-UniRule"/>
</dbReference>
<dbReference type="PROSITE" id="PS50011">
    <property type="entry name" value="PROTEIN_KINASE_DOM"/>
    <property type="match status" value="1"/>
</dbReference>
<evidence type="ECO:0000256" key="5">
    <source>
        <dbReference type="ARBA" id="ARBA00022777"/>
    </source>
</evidence>
<proteinExistence type="inferred from homology"/>
<protein>
    <recommendedName>
        <fullName evidence="2">non-specific serine/threonine protein kinase</fullName>
        <ecNumber evidence="2">2.7.11.1</ecNumber>
    </recommendedName>
</protein>
<dbReference type="PROSITE" id="PS00108">
    <property type="entry name" value="PROTEIN_KINASE_ST"/>
    <property type="match status" value="1"/>
</dbReference>
<dbReference type="Gene3D" id="1.10.510.10">
    <property type="entry name" value="Transferase(Phosphotransferase) domain 1"/>
    <property type="match status" value="1"/>
</dbReference>
<evidence type="ECO:0000256" key="3">
    <source>
        <dbReference type="ARBA" id="ARBA00022679"/>
    </source>
</evidence>
<dbReference type="Gene3D" id="3.30.450.40">
    <property type="match status" value="1"/>
</dbReference>
<accession>A0A5C8UKY6</accession>
<comment type="caution">
    <text evidence="9">The sequence shown here is derived from an EMBL/GenBank/DDBJ whole genome shotgun (WGS) entry which is preliminary data.</text>
</comment>
<evidence type="ECO:0000313" key="9">
    <source>
        <dbReference type="EMBL" id="TXN28958.1"/>
    </source>
</evidence>
<keyword evidence="5 9" id="KW-0418">Kinase</keyword>
<reference evidence="9 10" key="1">
    <citation type="submission" date="2019-08" db="EMBL/GenBank/DDBJ databases">
        <title>Bacterial whole genome sequence for Glaciihabitans sp. CHu50b-6-2.</title>
        <authorList>
            <person name="Jin L."/>
        </authorList>
    </citation>
    <scope>NUCLEOTIDE SEQUENCE [LARGE SCALE GENOMIC DNA]</scope>
    <source>
        <strain evidence="9 10">CHu50b-6-2</strain>
    </source>
</reference>
<dbReference type="SUPFAM" id="SSF56112">
    <property type="entry name" value="Protein kinase-like (PK-like)"/>
    <property type="match status" value="1"/>
</dbReference>
<dbReference type="InterPro" id="IPR003018">
    <property type="entry name" value="GAF"/>
</dbReference>
<gene>
    <name evidence="9" type="ORF">FVP33_15665</name>
</gene>
<dbReference type="InterPro" id="IPR000719">
    <property type="entry name" value="Prot_kinase_dom"/>
</dbReference>
<evidence type="ECO:0000256" key="7">
    <source>
        <dbReference type="PROSITE-ProRule" id="PRU10141"/>
    </source>
</evidence>
<dbReference type="PANTHER" id="PTHR43671:SF13">
    <property type="entry name" value="SERINE_THREONINE-PROTEIN KINASE NEK2"/>
    <property type="match status" value="1"/>
</dbReference>
<name>A0A5C8UKY6_9MICO</name>
<dbReference type="Pfam" id="PF00069">
    <property type="entry name" value="Pkinase"/>
    <property type="match status" value="1"/>
</dbReference>
<feature type="domain" description="Protein kinase" evidence="8">
    <location>
        <begin position="88"/>
        <end position="351"/>
    </location>
</feature>
<keyword evidence="4 7" id="KW-0547">Nucleotide-binding</keyword>
<evidence type="ECO:0000313" key="10">
    <source>
        <dbReference type="Proteomes" id="UP000321379"/>
    </source>
</evidence>